<dbReference type="InterPro" id="IPR050204">
    <property type="entry name" value="AraC_XylS_family_regulators"/>
</dbReference>
<protein>
    <submittedName>
        <fullName evidence="5">AraC family transcriptional regulator</fullName>
    </submittedName>
</protein>
<keyword evidence="3" id="KW-0804">Transcription</keyword>
<dbReference type="PROSITE" id="PS01124">
    <property type="entry name" value="HTH_ARAC_FAMILY_2"/>
    <property type="match status" value="1"/>
</dbReference>
<dbReference type="SMART" id="SM00342">
    <property type="entry name" value="HTH_ARAC"/>
    <property type="match status" value="1"/>
</dbReference>
<evidence type="ECO:0000313" key="5">
    <source>
        <dbReference type="EMBL" id="AOO82758.1"/>
    </source>
</evidence>
<name>A0A1D7U5U8_9HYPH</name>
<dbReference type="Gene3D" id="1.10.10.60">
    <property type="entry name" value="Homeodomain-like"/>
    <property type="match status" value="2"/>
</dbReference>
<gene>
    <name evidence="5" type="ORF">BHK69_22030</name>
</gene>
<keyword evidence="2" id="KW-0238">DNA-binding</keyword>
<evidence type="ECO:0000256" key="3">
    <source>
        <dbReference type="ARBA" id="ARBA00023163"/>
    </source>
</evidence>
<feature type="domain" description="HTH araC/xylS-type" evidence="4">
    <location>
        <begin position="197"/>
        <end position="295"/>
    </location>
</feature>
<dbReference type="KEGG" id="bvv:BHK69_22030"/>
<dbReference type="GO" id="GO:0003700">
    <property type="term" value="F:DNA-binding transcription factor activity"/>
    <property type="evidence" value="ECO:0007669"/>
    <property type="project" value="InterPro"/>
</dbReference>
<dbReference type="Pfam" id="PF12833">
    <property type="entry name" value="HTH_18"/>
    <property type="match status" value="1"/>
</dbReference>
<dbReference type="PANTHER" id="PTHR46796">
    <property type="entry name" value="HTH-TYPE TRANSCRIPTIONAL ACTIVATOR RHAS-RELATED"/>
    <property type="match status" value="1"/>
</dbReference>
<reference evidence="5 6" key="1">
    <citation type="journal article" date="2015" name="Antonie Van Leeuwenhoek">
        <title>Bosea vaviloviae sp. nov., a new species of slow-growing rhizobia isolated from nodules of the relict species Vavilovia formosa (Stev.) Fed.</title>
        <authorList>
            <person name="Safronova V.I."/>
            <person name="Kuznetsova I.G."/>
            <person name="Sazanova A.L."/>
            <person name="Kimeklis A.K."/>
            <person name="Belimov A.A."/>
            <person name="Andronov E.E."/>
            <person name="Pinaev A.G."/>
            <person name="Chizhevskaya E.P."/>
            <person name="Pukhaev A.R."/>
            <person name="Popov K.P."/>
            <person name="Willems A."/>
            <person name="Tikhonovich I.A."/>
        </authorList>
    </citation>
    <scope>NUCLEOTIDE SEQUENCE [LARGE SCALE GENOMIC DNA]</scope>
    <source>
        <strain evidence="5 6">Vaf18</strain>
    </source>
</reference>
<dbReference type="GO" id="GO:0043565">
    <property type="term" value="F:sequence-specific DNA binding"/>
    <property type="evidence" value="ECO:0007669"/>
    <property type="project" value="InterPro"/>
</dbReference>
<evidence type="ECO:0000256" key="2">
    <source>
        <dbReference type="ARBA" id="ARBA00023125"/>
    </source>
</evidence>
<dbReference type="EMBL" id="CP017147">
    <property type="protein sequence ID" value="AOO82758.1"/>
    <property type="molecule type" value="Genomic_DNA"/>
</dbReference>
<evidence type="ECO:0000259" key="4">
    <source>
        <dbReference type="PROSITE" id="PS01124"/>
    </source>
</evidence>
<dbReference type="STRING" id="1526658.BHK69_22030"/>
<keyword evidence="1" id="KW-0805">Transcription regulation</keyword>
<evidence type="ECO:0000256" key="1">
    <source>
        <dbReference type="ARBA" id="ARBA00023015"/>
    </source>
</evidence>
<dbReference type="AlphaFoldDB" id="A0A1D7U5U8"/>
<evidence type="ECO:0000313" key="6">
    <source>
        <dbReference type="Proteomes" id="UP000094969"/>
    </source>
</evidence>
<dbReference type="InterPro" id="IPR009057">
    <property type="entry name" value="Homeodomain-like_sf"/>
</dbReference>
<dbReference type="Proteomes" id="UP000094969">
    <property type="component" value="Chromosome"/>
</dbReference>
<dbReference type="InterPro" id="IPR018060">
    <property type="entry name" value="HTH_AraC"/>
</dbReference>
<dbReference type="SUPFAM" id="SSF46689">
    <property type="entry name" value="Homeodomain-like"/>
    <property type="match status" value="2"/>
</dbReference>
<dbReference type="OrthoDB" id="9793400at2"/>
<accession>A0A1D7U5U8</accession>
<sequence length="300" mass="32577">MRLDPVRHAEFVTGRRQSALVDLWSKTGFAAALSEVTGPHLYDYGELPVATVAITLYDVRRHVLIEDGRVRRDGRVAAGRFRIGQPGRKVFVDAVPDVPSGKLLLLYLGDALLRDVGAGQGRSTPIELMDKAWDVDDPFLSQAAQRLVEASEAAHSGQSLLAEQLAYTLALHLSDRYAAPSSASGEHLRDLDAGMRARIADFVRADPGRDITLSDMAKLSGLSPSAFIRSFKRSTGQTPHRFVVEQRVEAAGDLLCASGMTIAEIALAVGFSSQSHLGTAFRTITGLSPARFRRLKRGEE</sequence>
<keyword evidence="6" id="KW-1185">Reference proteome</keyword>
<organism evidence="5 6">
    <name type="scientific">Bosea vaviloviae</name>
    <dbReference type="NCBI Taxonomy" id="1526658"/>
    <lineage>
        <taxon>Bacteria</taxon>
        <taxon>Pseudomonadati</taxon>
        <taxon>Pseudomonadota</taxon>
        <taxon>Alphaproteobacteria</taxon>
        <taxon>Hyphomicrobiales</taxon>
        <taxon>Boseaceae</taxon>
        <taxon>Bosea</taxon>
    </lineage>
</organism>
<proteinExistence type="predicted"/>